<dbReference type="InterPro" id="IPR036770">
    <property type="entry name" value="Ankyrin_rpt-contain_sf"/>
</dbReference>
<dbReference type="Proteomes" id="UP000054279">
    <property type="component" value="Unassembled WGS sequence"/>
</dbReference>
<reference evidence="1 2" key="1">
    <citation type="submission" date="2014-06" db="EMBL/GenBank/DDBJ databases">
        <title>Evolutionary Origins and Diversification of the Mycorrhizal Mutualists.</title>
        <authorList>
            <consortium name="DOE Joint Genome Institute"/>
            <consortium name="Mycorrhizal Genomics Consortium"/>
            <person name="Kohler A."/>
            <person name="Kuo A."/>
            <person name="Nagy L.G."/>
            <person name="Floudas D."/>
            <person name="Copeland A."/>
            <person name="Barry K.W."/>
            <person name="Cichocki N."/>
            <person name="Veneault-Fourrey C."/>
            <person name="LaButti K."/>
            <person name="Lindquist E.A."/>
            <person name="Lipzen A."/>
            <person name="Lundell T."/>
            <person name="Morin E."/>
            <person name="Murat C."/>
            <person name="Riley R."/>
            <person name="Ohm R."/>
            <person name="Sun H."/>
            <person name="Tunlid A."/>
            <person name="Henrissat B."/>
            <person name="Grigoriev I.V."/>
            <person name="Hibbett D.S."/>
            <person name="Martin F."/>
        </authorList>
    </citation>
    <scope>NUCLEOTIDE SEQUENCE [LARGE SCALE GENOMIC DNA]</scope>
    <source>
        <strain evidence="1 2">SS14</strain>
    </source>
</reference>
<proteinExistence type="predicted"/>
<dbReference type="AlphaFoldDB" id="A0A0C9V5D5"/>
<organism evidence="1 2">
    <name type="scientific">Sphaerobolus stellatus (strain SS14)</name>
    <dbReference type="NCBI Taxonomy" id="990650"/>
    <lineage>
        <taxon>Eukaryota</taxon>
        <taxon>Fungi</taxon>
        <taxon>Dikarya</taxon>
        <taxon>Basidiomycota</taxon>
        <taxon>Agaricomycotina</taxon>
        <taxon>Agaricomycetes</taxon>
        <taxon>Phallomycetidae</taxon>
        <taxon>Geastrales</taxon>
        <taxon>Sphaerobolaceae</taxon>
        <taxon>Sphaerobolus</taxon>
    </lineage>
</organism>
<dbReference type="OrthoDB" id="194358at2759"/>
<evidence type="ECO:0000313" key="2">
    <source>
        <dbReference type="Proteomes" id="UP000054279"/>
    </source>
</evidence>
<dbReference type="HOGENOM" id="CLU_000134_45_11_1"/>
<name>A0A0C9V5D5_SPHS4</name>
<keyword evidence="2" id="KW-1185">Reference proteome</keyword>
<evidence type="ECO:0008006" key="3">
    <source>
        <dbReference type="Google" id="ProtNLM"/>
    </source>
</evidence>
<gene>
    <name evidence="1" type="ORF">M422DRAFT_35751</name>
</gene>
<accession>A0A0C9V5D5</accession>
<dbReference type="Pfam" id="PF12796">
    <property type="entry name" value="Ank_2"/>
    <property type="match status" value="1"/>
</dbReference>
<dbReference type="Gene3D" id="1.25.40.20">
    <property type="entry name" value="Ankyrin repeat-containing domain"/>
    <property type="match status" value="1"/>
</dbReference>
<dbReference type="EMBL" id="KN837223">
    <property type="protein sequence ID" value="KIJ32710.1"/>
    <property type="molecule type" value="Genomic_DNA"/>
</dbReference>
<dbReference type="SUPFAM" id="SSF48403">
    <property type="entry name" value="Ankyrin repeat"/>
    <property type="match status" value="1"/>
</dbReference>
<evidence type="ECO:0000313" key="1">
    <source>
        <dbReference type="EMBL" id="KIJ32710.1"/>
    </source>
</evidence>
<dbReference type="InterPro" id="IPR002110">
    <property type="entry name" value="Ankyrin_rpt"/>
</dbReference>
<protein>
    <recommendedName>
        <fullName evidence="3">Ankyrin repeat protein</fullName>
    </recommendedName>
</protein>
<sequence length="73" mass="8161">MQGGLYGNALKAAAYCNNEAIVRLLLDHGAKLDESKGLFKTAKQAAARNGHNAVVNLLEETERMRELRRKHER</sequence>